<dbReference type="CDD" id="cd00082">
    <property type="entry name" value="HisKA"/>
    <property type="match status" value="1"/>
</dbReference>
<keyword evidence="10 11" id="KW-0472">Membrane</keyword>
<gene>
    <name evidence="13" type="ORF">HBE96_07215</name>
</gene>
<dbReference type="RefSeq" id="WP_169297083.1">
    <property type="nucleotide sequence ID" value="NZ_JABBNI010000013.1"/>
</dbReference>
<evidence type="ECO:0000313" key="13">
    <source>
        <dbReference type="EMBL" id="NMM62482.1"/>
    </source>
</evidence>
<keyword evidence="14" id="KW-1185">Reference proteome</keyword>
<dbReference type="InterPro" id="IPR008358">
    <property type="entry name" value="Sig_transdc_His_kin/Pase_MprB"/>
</dbReference>
<dbReference type="Gene3D" id="3.30.565.10">
    <property type="entry name" value="Histidine kinase-like ATPase, C-terminal domain"/>
    <property type="match status" value="1"/>
</dbReference>
<evidence type="ECO:0000256" key="11">
    <source>
        <dbReference type="SAM" id="Phobius"/>
    </source>
</evidence>
<dbReference type="SMART" id="SM00387">
    <property type="entry name" value="HATPase_c"/>
    <property type="match status" value="1"/>
</dbReference>
<evidence type="ECO:0000259" key="12">
    <source>
        <dbReference type="PROSITE" id="PS50109"/>
    </source>
</evidence>
<comment type="catalytic activity">
    <reaction evidence="1">
        <text>ATP + protein L-histidine = ADP + protein N-phospho-L-histidine.</text>
        <dbReference type="EC" id="2.7.13.3"/>
    </reaction>
</comment>
<dbReference type="InterPro" id="IPR003661">
    <property type="entry name" value="HisK_dim/P_dom"/>
</dbReference>
<evidence type="ECO:0000256" key="8">
    <source>
        <dbReference type="ARBA" id="ARBA00022989"/>
    </source>
</evidence>
<keyword evidence="6 11" id="KW-0812">Transmembrane</keyword>
<dbReference type="InterPro" id="IPR050398">
    <property type="entry name" value="HssS/ArlS-like"/>
</dbReference>
<dbReference type="GO" id="GO:0005886">
    <property type="term" value="C:plasma membrane"/>
    <property type="evidence" value="ECO:0007669"/>
    <property type="project" value="TreeGrafter"/>
</dbReference>
<dbReference type="AlphaFoldDB" id="A0A7Y0EFI5"/>
<dbReference type="PANTHER" id="PTHR45528:SF8">
    <property type="entry name" value="HISTIDINE KINASE"/>
    <property type="match status" value="1"/>
</dbReference>
<dbReference type="InterPro" id="IPR036890">
    <property type="entry name" value="HATPase_C_sf"/>
</dbReference>
<dbReference type="EC" id="2.7.13.3" evidence="3"/>
<dbReference type="Proteomes" id="UP000537131">
    <property type="component" value="Unassembled WGS sequence"/>
</dbReference>
<keyword evidence="5" id="KW-0808">Transferase</keyword>
<accession>A0A7Y0EFI5</accession>
<evidence type="ECO:0000256" key="2">
    <source>
        <dbReference type="ARBA" id="ARBA00004141"/>
    </source>
</evidence>
<dbReference type="GO" id="GO:0000155">
    <property type="term" value="F:phosphorelay sensor kinase activity"/>
    <property type="evidence" value="ECO:0007669"/>
    <property type="project" value="InterPro"/>
</dbReference>
<keyword evidence="7 13" id="KW-0418">Kinase</keyword>
<reference evidence="13 14" key="1">
    <citation type="submission" date="2020-04" db="EMBL/GenBank/DDBJ databases">
        <authorList>
            <person name="Doyle D.A."/>
        </authorList>
    </citation>
    <scope>NUCLEOTIDE SEQUENCE [LARGE SCALE GENOMIC DNA]</scope>
    <source>
        <strain evidence="13 14">P21</strain>
    </source>
</reference>
<organism evidence="13 14">
    <name type="scientific">Clostridium muellerianum</name>
    <dbReference type="NCBI Taxonomy" id="2716538"/>
    <lineage>
        <taxon>Bacteria</taxon>
        <taxon>Bacillati</taxon>
        <taxon>Bacillota</taxon>
        <taxon>Clostridia</taxon>
        <taxon>Eubacteriales</taxon>
        <taxon>Clostridiaceae</taxon>
        <taxon>Clostridium</taxon>
    </lineage>
</organism>
<sequence length="456" mass="52210">MEIKKTSMQAYIIKFIFKIAFCFIASLLAIFLIFNYMLNSHILLPSNYSQQMVEKSKETIKNAKEVTSDLIPENLNYVILDKQTLNVKKSNMSDSEIKKAKLSVTDPQIGTNVYAVIERSKEYCVIHYQFVVQFKNPTLRKLVHYPEITLIALFIIILLITLYILSLQFSNKIKNELSKFSYVTEKIEKQDLDFEVQNAYFIEHQRVMDSLDSLRYSLKKSLTIQFEQEKNKGEQISALAHDIKIPITVIKGNAELLNLTQKDEKALDFTNEIMEATSEIEHYTQLLIDASKNDETFIIHKEKNNINEFLNIIEKDTLSSIGNSNICFNFNNKIPNELMCNIDSMSMKRAFMNIIINSIEYTKDVLTLDTYLMDNLAYFIITDSGDGFSPETLKKATELFYTGNKSRSQTGHYGIGLSFANKVIKAHNGKLNIQNDINTGGGQIIISLPIDLDLHG</sequence>
<dbReference type="SUPFAM" id="SSF47384">
    <property type="entry name" value="Homodimeric domain of signal transducing histidine kinase"/>
    <property type="match status" value="1"/>
</dbReference>
<feature type="transmembrane region" description="Helical" evidence="11">
    <location>
        <begin position="12"/>
        <end position="38"/>
    </location>
</feature>
<evidence type="ECO:0000256" key="6">
    <source>
        <dbReference type="ARBA" id="ARBA00022692"/>
    </source>
</evidence>
<reference evidence="13 14" key="2">
    <citation type="submission" date="2020-06" db="EMBL/GenBank/DDBJ databases">
        <title>Complete Genome Sequence of Clostridium muelleri sp. nov. P21T, an Acid-Alcohol Producing Acetogen Isolated from Old Hay.</title>
        <authorList>
            <person name="Duncan K.E."/>
            <person name="Tanner R.S."/>
        </authorList>
    </citation>
    <scope>NUCLEOTIDE SEQUENCE [LARGE SCALE GENOMIC DNA]</scope>
    <source>
        <strain evidence="13 14">P21</strain>
    </source>
</reference>
<evidence type="ECO:0000256" key="10">
    <source>
        <dbReference type="ARBA" id="ARBA00023136"/>
    </source>
</evidence>
<dbReference type="Gene3D" id="1.10.287.130">
    <property type="match status" value="1"/>
</dbReference>
<evidence type="ECO:0000256" key="1">
    <source>
        <dbReference type="ARBA" id="ARBA00000085"/>
    </source>
</evidence>
<proteinExistence type="predicted"/>
<dbReference type="InterPro" id="IPR005467">
    <property type="entry name" value="His_kinase_dom"/>
</dbReference>
<dbReference type="Pfam" id="PF02518">
    <property type="entry name" value="HATPase_c"/>
    <property type="match status" value="1"/>
</dbReference>
<evidence type="ECO:0000256" key="4">
    <source>
        <dbReference type="ARBA" id="ARBA00022553"/>
    </source>
</evidence>
<evidence type="ECO:0000256" key="3">
    <source>
        <dbReference type="ARBA" id="ARBA00012438"/>
    </source>
</evidence>
<name>A0A7Y0EFI5_9CLOT</name>
<evidence type="ECO:0000256" key="5">
    <source>
        <dbReference type="ARBA" id="ARBA00022679"/>
    </source>
</evidence>
<dbReference type="PANTHER" id="PTHR45528">
    <property type="entry name" value="SENSOR HISTIDINE KINASE CPXA"/>
    <property type="match status" value="1"/>
</dbReference>
<comment type="caution">
    <text evidence="13">The sequence shown here is derived from an EMBL/GenBank/DDBJ whole genome shotgun (WGS) entry which is preliminary data.</text>
</comment>
<dbReference type="InterPro" id="IPR003594">
    <property type="entry name" value="HATPase_dom"/>
</dbReference>
<evidence type="ECO:0000256" key="7">
    <source>
        <dbReference type="ARBA" id="ARBA00022777"/>
    </source>
</evidence>
<dbReference type="PROSITE" id="PS50109">
    <property type="entry name" value="HIS_KIN"/>
    <property type="match status" value="1"/>
</dbReference>
<dbReference type="SMART" id="SM00388">
    <property type="entry name" value="HisKA"/>
    <property type="match status" value="1"/>
</dbReference>
<feature type="domain" description="Histidine kinase" evidence="12">
    <location>
        <begin position="238"/>
        <end position="452"/>
    </location>
</feature>
<protein>
    <recommendedName>
        <fullName evidence="3">histidine kinase</fullName>
        <ecNumber evidence="3">2.7.13.3</ecNumber>
    </recommendedName>
</protein>
<keyword evidence="4" id="KW-0597">Phosphoprotein</keyword>
<keyword evidence="9" id="KW-0902">Two-component regulatory system</keyword>
<evidence type="ECO:0000313" key="14">
    <source>
        <dbReference type="Proteomes" id="UP000537131"/>
    </source>
</evidence>
<dbReference type="EMBL" id="JABBNI010000013">
    <property type="protein sequence ID" value="NMM62482.1"/>
    <property type="molecule type" value="Genomic_DNA"/>
</dbReference>
<dbReference type="Pfam" id="PF00512">
    <property type="entry name" value="HisKA"/>
    <property type="match status" value="1"/>
</dbReference>
<dbReference type="PRINTS" id="PR01780">
    <property type="entry name" value="LANTIREGPROT"/>
</dbReference>
<dbReference type="InterPro" id="IPR036097">
    <property type="entry name" value="HisK_dim/P_sf"/>
</dbReference>
<feature type="transmembrane region" description="Helical" evidence="11">
    <location>
        <begin position="148"/>
        <end position="169"/>
    </location>
</feature>
<comment type="subcellular location">
    <subcellularLocation>
        <location evidence="2">Membrane</location>
        <topology evidence="2">Multi-pass membrane protein</topology>
    </subcellularLocation>
</comment>
<evidence type="ECO:0000256" key="9">
    <source>
        <dbReference type="ARBA" id="ARBA00023012"/>
    </source>
</evidence>
<keyword evidence="8 11" id="KW-1133">Transmembrane helix</keyword>
<dbReference type="SUPFAM" id="SSF55874">
    <property type="entry name" value="ATPase domain of HSP90 chaperone/DNA topoisomerase II/histidine kinase"/>
    <property type="match status" value="1"/>
</dbReference>